<dbReference type="PANTHER" id="PTHR35046:SF9">
    <property type="entry name" value="RNA-DIRECTED DNA POLYMERASE"/>
    <property type="match status" value="1"/>
</dbReference>
<proteinExistence type="predicted"/>
<dbReference type="EMBL" id="GILB01011227">
    <property type="protein sequence ID" value="NUU91560.1"/>
    <property type="molecule type" value="Transcribed_RNA"/>
</dbReference>
<evidence type="ECO:0000313" key="1">
    <source>
        <dbReference type="EMBL" id="NUU91560.1"/>
    </source>
</evidence>
<dbReference type="PANTHER" id="PTHR35046">
    <property type="entry name" value="ZINC KNUCKLE (CCHC-TYPE) FAMILY PROTEIN"/>
    <property type="match status" value="1"/>
</dbReference>
<accession>A0A6M2F1K5</accession>
<organism evidence="1">
    <name type="scientific">Populus davidiana</name>
    <dbReference type="NCBI Taxonomy" id="266767"/>
    <lineage>
        <taxon>Eukaryota</taxon>
        <taxon>Viridiplantae</taxon>
        <taxon>Streptophyta</taxon>
        <taxon>Embryophyta</taxon>
        <taxon>Tracheophyta</taxon>
        <taxon>Spermatophyta</taxon>
        <taxon>Magnoliopsida</taxon>
        <taxon>eudicotyledons</taxon>
        <taxon>Gunneridae</taxon>
        <taxon>Pentapetalae</taxon>
        <taxon>rosids</taxon>
        <taxon>fabids</taxon>
        <taxon>Malpighiales</taxon>
        <taxon>Salicaceae</taxon>
        <taxon>Saliceae</taxon>
        <taxon>Populus</taxon>
    </lineage>
</organism>
<reference evidence="1" key="1">
    <citation type="submission" date="2020-03" db="EMBL/GenBank/DDBJ databases">
        <authorList>
            <person name="Zhang R."/>
        </authorList>
    </citation>
    <scope>NUCLEOTIDE SEQUENCE</scope>
</reference>
<name>A0A6M2F1K5_9ROSI</name>
<evidence type="ECO:0008006" key="2">
    <source>
        <dbReference type="Google" id="ProtNLM"/>
    </source>
</evidence>
<sequence>MKKKISASDKKLKGEVQPKHNHDIKGFKCQGLGHYASECANHRVMTLRDDGEIVSTSEESDCNDMPPLEDASDLKYPVSDKVLVIRRRMMWSNKGRTSSMLDA</sequence>
<dbReference type="AlphaFoldDB" id="A0A6M2F1K5"/>
<protein>
    <recommendedName>
        <fullName evidence="2">CCHC-type domain-containing protein</fullName>
    </recommendedName>
</protein>